<dbReference type="STRING" id="5627.A0A1C7LV64"/>
<gene>
    <name evidence="2" type="ORF">A0H81_12100</name>
</gene>
<keyword evidence="3" id="KW-1185">Reference proteome</keyword>
<dbReference type="OrthoDB" id="2320933at2759"/>
<evidence type="ECO:0000256" key="1">
    <source>
        <dbReference type="SAM" id="MobiDB-lite"/>
    </source>
</evidence>
<organism evidence="2 3">
    <name type="scientific">Grifola frondosa</name>
    <name type="common">Maitake</name>
    <name type="synonym">Polyporus frondosus</name>
    <dbReference type="NCBI Taxonomy" id="5627"/>
    <lineage>
        <taxon>Eukaryota</taxon>
        <taxon>Fungi</taxon>
        <taxon>Dikarya</taxon>
        <taxon>Basidiomycota</taxon>
        <taxon>Agaricomycotina</taxon>
        <taxon>Agaricomycetes</taxon>
        <taxon>Polyporales</taxon>
        <taxon>Grifolaceae</taxon>
        <taxon>Grifola</taxon>
    </lineage>
</organism>
<sequence length="99" mass="11269">MLLSPPLARVWTPKIKRIIRTRFIPSDNRKWSGLGANHSFSSVSYYRTFATIGEPEKFNSWLKSVQEAHGKTRLHSPSPSLLPSSQVHLCPPRRTADEI</sequence>
<reference evidence="2 3" key="1">
    <citation type="submission" date="2016-03" db="EMBL/GenBank/DDBJ databases">
        <title>Whole genome sequencing of Grifola frondosa 9006-11.</title>
        <authorList>
            <person name="Min B."/>
            <person name="Park H."/>
            <person name="Kim J.-G."/>
            <person name="Cho H."/>
            <person name="Oh Y.-L."/>
            <person name="Kong W.-S."/>
            <person name="Choi I.-G."/>
        </authorList>
    </citation>
    <scope>NUCLEOTIDE SEQUENCE [LARGE SCALE GENOMIC DNA]</scope>
    <source>
        <strain evidence="2 3">9006-11</strain>
    </source>
</reference>
<evidence type="ECO:0000313" key="2">
    <source>
        <dbReference type="EMBL" id="OBZ67947.1"/>
    </source>
</evidence>
<name>A0A1C7LV64_GRIFR</name>
<accession>A0A1C7LV64</accession>
<dbReference type="EMBL" id="LUGG01000023">
    <property type="protein sequence ID" value="OBZ67947.1"/>
    <property type="molecule type" value="Genomic_DNA"/>
</dbReference>
<feature type="compositionally biased region" description="Low complexity" evidence="1">
    <location>
        <begin position="75"/>
        <end position="85"/>
    </location>
</feature>
<comment type="caution">
    <text evidence="2">The sequence shown here is derived from an EMBL/GenBank/DDBJ whole genome shotgun (WGS) entry which is preliminary data.</text>
</comment>
<dbReference type="Proteomes" id="UP000092993">
    <property type="component" value="Unassembled WGS sequence"/>
</dbReference>
<dbReference type="AlphaFoldDB" id="A0A1C7LV64"/>
<evidence type="ECO:0000313" key="3">
    <source>
        <dbReference type="Proteomes" id="UP000092993"/>
    </source>
</evidence>
<feature type="region of interest" description="Disordered" evidence="1">
    <location>
        <begin position="72"/>
        <end position="99"/>
    </location>
</feature>
<protein>
    <submittedName>
        <fullName evidence="2">Uncharacterized protein</fullName>
    </submittedName>
</protein>
<proteinExistence type="predicted"/>